<evidence type="ECO:0000313" key="2">
    <source>
        <dbReference type="Proteomes" id="UP000285123"/>
    </source>
</evidence>
<reference evidence="1 2" key="1">
    <citation type="submission" date="2013-10" db="EMBL/GenBank/DDBJ databases">
        <title>Salinisphaera halophila YIM 95161 Genome Sequencing.</title>
        <authorList>
            <person name="Lai Q."/>
            <person name="Li C."/>
            <person name="Shao Z."/>
        </authorList>
    </citation>
    <scope>NUCLEOTIDE SEQUENCE [LARGE SCALE GENOMIC DNA]</scope>
    <source>
        <strain evidence="1 2">YIM 95161</strain>
    </source>
</reference>
<protein>
    <submittedName>
        <fullName evidence="1">Uncharacterized protein</fullName>
    </submittedName>
</protein>
<name>A0A423PZJ8_9GAMM</name>
<organism evidence="1 2">
    <name type="scientific">Salinisphaera orenii YIM 95161</name>
    <dbReference type="NCBI Taxonomy" id="1051139"/>
    <lineage>
        <taxon>Bacteria</taxon>
        <taxon>Pseudomonadati</taxon>
        <taxon>Pseudomonadota</taxon>
        <taxon>Gammaproteobacteria</taxon>
        <taxon>Salinisphaerales</taxon>
        <taxon>Salinisphaeraceae</taxon>
        <taxon>Salinisphaera</taxon>
    </lineage>
</organism>
<evidence type="ECO:0000313" key="1">
    <source>
        <dbReference type="EMBL" id="ROO31032.1"/>
    </source>
</evidence>
<gene>
    <name evidence="1" type="ORF">SAHL_07170</name>
</gene>
<dbReference type="EMBL" id="AYKF01000072">
    <property type="protein sequence ID" value="ROO31032.1"/>
    <property type="molecule type" value="Genomic_DNA"/>
</dbReference>
<comment type="caution">
    <text evidence="1">The sequence shown here is derived from an EMBL/GenBank/DDBJ whole genome shotgun (WGS) entry which is preliminary data.</text>
</comment>
<sequence>MLAPPGLIMAARVRMVGDAFAIERCLKARSRGFKIVFTPQGI</sequence>
<dbReference type="Proteomes" id="UP000285123">
    <property type="component" value="Unassembled WGS sequence"/>
</dbReference>
<proteinExistence type="predicted"/>
<accession>A0A423PZJ8</accession>
<dbReference type="AlphaFoldDB" id="A0A423PZJ8"/>